<evidence type="ECO:0000313" key="2">
    <source>
        <dbReference type="EMBL" id="VDN33917.1"/>
    </source>
</evidence>
<name>A0A183EET4_9BILA</name>
<dbReference type="Proteomes" id="UP000271098">
    <property type="component" value="Unassembled WGS sequence"/>
</dbReference>
<evidence type="ECO:0000313" key="4">
    <source>
        <dbReference type="WBParaSite" id="GPUH_0001950001-mRNA-1"/>
    </source>
</evidence>
<organism evidence="4">
    <name type="scientific">Gongylonema pulchrum</name>
    <dbReference type="NCBI Taxonomy" id="637853"/>
    <lineage>
        <taxon>Eukaryota</taxon>
        <taxon>Metazoa</taxon>
        <taxon>Ecdysozoa</taxon>
        <taxon>Nematoda</taxon>
        <taxon>Chromadorea</taxon>
        <taxon>Rhabditida</taxon>
        <taxon>Spirurina</taxon>
        <taxon>Spiruromorpha</taxon>
        <taxon>Spiruroidea</taxon>
        <taxon>Gongylonematidae</taxon>
        <taxon>Gongylonema</taxon>
    </lineage>
</organism>
<proteinExistence type="predicted"/>
<evidence type="ECO:0000256" key="1">
    <source>
        <dbReference type="SAM" id="MobiDB-lite"/>
    </source>
</evidence>
<dbReference type="EMBL" id="UYRT01088596">
    <property type="protein sequence ID" value="VDN33917.1"/>
    <property type="molecule type" value="Genomic_DNA"/>
</dbReference>
<protein>
    <submittedName>
        <fullName evidence="4">BAG domain-containing protein</fullName>
    </submittedName>
</protein>
<dbReference type="OrthoDB" id="5905847at2759"/>
<accession>A0A183EET4</accession>
<keyword evidence="3" id="KW-1185">Reference proteome</keyword>
<gene>
    <name evidence="2" type="ORF">GPUH_LOCUS19475</name>
</gene>
<reference evidence="2 3" key="2">
    <citation type="submission" date="2018-11" db="EMBL/GenBank/DDBJ databases">
        <authorList>
            <consortium name="Pathogen Informatics"/>
        </authorList>
    </citation>
    <scope>NUCLEOTIDE SEQUENCE [LARGE SCALE GENOMIC DNA]</scope>
</reference>
<feature type="region of interest" description="Disordered" evidence="1">
    <location>
        <begin position="44"/>
        <end position="77"/>
    </location>
</feature>
<evidence type="ECO:0000313" key="3">
    <source>
        <dbReference type="Proteomes" id="UP000271098"/>
    </source>
</evidence>
<reference evidence="4" key="1">
    <citation type="submission" date="2016-06" db="UniProtKB">
        <authorList>
            <consortium name="WormBaseParasite"/>
        </authorList>
    </citation>
    <scope>IDENTIFICATION</scope>
</reference>
<sequence>MDGFVRLAQTILMINNVLDANQQKQQRVSRTIERILHLKFVKNREVMDESSTSTSTPTTPSPPDVEKSKIKRSASDVNSDFQNDLEFVFYLQIS</sequence>
<dbReference type="WBParaSite" id="GPUH_0001950001-mRNA-1">
    <property type="protein sequence ID" value="GPUH_0001950001-mRNA-1"/>
    <property type="gene ID" value="GPUH_0001950001"/>
</dbReference>
<dbReference type="AlphaFoldDB" id="A0A183EET4"/>